<gene>
    <name evidence="3" type="primary">LOC104213302</name>
</gene>
<organism evidence="2 3">
    <name type="scientific">Nicotiana sylvestris</name>
    <name type="common">Wood tobacco</name>
    <name type="synonym">South American tobacco</name>
    <dbReference type="NCBI Taxonomy" id="4096"/>
    <lineage>
        <taxon>Eukaryota</taxon>
        <taxon>Viridiplantae</taxon>
        <taxon>Streptophyta</taxon>
        <taxon>Embryophyta</taxon>
        <taxon>Tracheophyta</taxon>
        <taxon>Spermatophyta</taxon>
        <taxon>Magnoliopsida</taxon>
        <taxon>eudicotyledons</taxon>
        <taxon>Gunneridae</taxon>
        <taxon>Pentapetalae</taxon>
        <taxon>asterids</taxon>
        <taxon>lamiids</taxon>
        <taxon>Solanales</taxon>
        <taxon>Solanaceae</taxon>
        <taxon>Nicotianoideae</taxon>
        <taxon>Nicotianeae</taxon>
        <taxon>Nicotiana</taxon>
    </lineage>
</organism>
<evidence type="ECO:0000313" key="3">
    <source>
        <dbReference type="RefSeq" id="XP_009761078.1"/>
    </source>
</evidence>
<accession>A0A1U7V3W3</accession>
<protein>
    <submittedName>
        <fullName evidence="3">Uncharacterized protein LOC104213302</fullName>
    </submittedName>
</protein>
<proteinExistence type="predicted"/>
<name>A0A1U7V3W3_NICSY</name>
<dbReference type="RefSeq" id="XP_009761078.1">
    <property type="nucleotide sequence ID" value="XM_009762776.1"/>
</dbReference>
<reference evidence="2" key="1">
    <citation type="journal article" date="2013" name="Genome Biol.">
        <title>Reference genomes and transcriptomes of Nicotiana sylvestris and Nicotiana tomentosiformis.</title>
        <authorList>
            <person name="Sierro N."/>
            <person name="Battey J.N."/>
            <person name="Ouadi S."/>
            <person name="Bovet L."/>
            <person name="Goepfert S."/>
            <person name="Bakaher N."/>
            <person name="Peitsch M.C."/>
            <person name="Ivanov N.V."/>
        </authorList>
    </citation>
    <scope>NUCLEOTIDE SEQUENCE [LARGE SCALE GENOMIC DNA]</scope>
</reference>
<evidence type="ECO:0000256" key="1">
    <source>
        <dbReference type="SAM" id="MobiDB-lite"/>
    </source>
</evidence>
<evidence type="ECO:0000313" key="2">
    <source>
        <dbReference type="Proteomes" id="UP000189701"/>
    </source>
</evidence>
<reference evidence="3" key="2">
    <citation type="submission" date="2025-08" db="UniProtKB">
        <authorList>
            <consortium name="RefSeq"/>
        </authorList>
    </citation>
    <scope>IDENTIFICATION</scope>
    <source>
        <tissue evidence="3">Leaf</tissue>
    </source>
</reference>
<feature type="compositionally biased region" description="Acidic residues" evidence="1">
    <location>
        <begin position="35"/>
        <end position="65"/>
    </location>
</feature>
<dbReference type="GeneID" id="104213302"/>
<dbReference type="AlphaFoldDB" id="A0A1U7V3W3"/>
<dbReference type="KEGG" id="nsy:104213302"/>
<feature type="region of interest" description="Disordered" evidence="1">
    <location>
        <begin position="27"/>
        <end position="65"/>
    </location>
</feature>
<dbReference type="Proteomes" id="UP000189701">
    <property type="component" value="Unplaced"/>
</dbReference>
<sequence length="105" mass="12270">MLRENEEWLEILDGVFQENSVLSNTVAERKGNGVDGDEESEDENRLDDQDFNDPDYNLEEDDDDYHDITVDNHDITVENYFKKAKGRPKKIPMMEIIELDYLLAS</sequence>
<keyword evidence="2" id="KW-1185">Reference proteome</keyword>